<evidence type="ECO:0000256" key="1">
    <source>
        <dbReference type="ARBA" id="ARBA00022737"/>
    </source>
</evidence>
<gene>
    <name evidence="3" type="ORF">LSH36_427g01045</name>
</gene>
<dbReference type="Pfam" id="PF21989">
    <property type="entry name" value="RA_2"/>
    <property type="match status" value="1"/>
</dbReference>
<dbReference type="InterPro" id="IPR029071">
    <property type="entry name" value="Ubiquitin-like_domsf"/>
</dbReference>
<proteinExistence type="predicted"/>
<accession>A0AAD9JC52</accession>
<dbReference type="EMBL" id="JAODUP010000427">
    <property type="protein sequence ID" value="KAK2149998.1"/>
    <property type="molecule type" value="Genomic_DNA"/>
</dbReference>
<organism evidence="3 4">
    <name type="scientific">Paralvinella palmiformis</name>
    <dbReference type="NCBI Taxonomy" id="53620"/>
    <lineage>
        <taxon>Eukaryota</taxon>
        <taxon>Metazoa</taxon>
        <taxon>Spiralia</taxon>
        <taxon>Lophotrochozoa</taxon>
        <taxon>Annelida</taxon>
        <taxon>Polychaeta</taxon>
        <taxon>Sedentaria</taxon>
        <taxon>Canalipalpata</taxon>
        <taxon>Terebellida</taxon>
        <taxon>Terebelliformia</taxon>
        <taxon>Alvinellidae</taxon>
        <taxon>Paralvinella</taxon>
    </lineage>
</organism>
<comment type="caution">
    <text evidence="3">The sequence shown here is derived from an EMBL/GenBank/DDBJ whole genome shotgun (WGS) entry which is preliminary data.</text>
</comment>
<evidence type="ECO:0000313" key="3">
    <source>
        <dbReference type="EMBL" id="KAK2149998.1"/>
    </source>
</evidence>
<reference evidence="3" key="1">
    <citation type="journal article" date="2023" name="Mol. Biol. Evol.">
        <title>Third-Generation Sequencing Reveals the Adaptive Role of the Epigenome in Three Deep-Sea Polychaetes.</title>
        <authorList>
            <person name="Perez M."/>
            <person name="Aroh O."/>
            <person name="Sun Y."/>
            <person name="Lan Y."/>
            <person name="Juniper S.K."/>
            <person name="Young C.R."/>
            <person name="Angers B."/>
            <person name="Qian P.Y."/>
        </authorList>
    </citation>
    <scope>NUCLEOTIDE SEQUENCE</scope>
    <source>
        <strain evidence="3">P08H-3</strain>
    </source>
</reference>
<dbReference type="Proteomes" id="UP001208570">
    <property type="component" value="Unassembled WGS sequence"/>
</dbReference>
<feature type="domain" description="FERM" evidence="2">
    <location>
        <begin position="33"/>
        <end position="193"/>
    </location>
</feature>
<dbReference type="PANTHER" id="PTHR22903:SF8">
    <property type="entry name" value="MAX-1A"/>
    <property type="match status" value="1"/>
</dbReference>
<name>A0AAD9JC52_9ANNE</name>
<dbReference type="AlphaFoldDB" id="A0AAD9JC52"/>
<keyword evidence="4" id="KW-1185">Reference proteome</keyword>
<feature type="non-terminal residue" evidence="3">
    <location>
        <position position="1"/>
    </location>
</feature>
<dbReference type="Gene3D" id="3.10.20.90">
    <property type="entry name" value="Phosphatidylinositol 3-kinase Catalytic Subunit, Chain A, domain 1"/>
    <property type="match status" value="1"/>
</dbReference>
<dbReference type="SUPFAM" id="SSF54236">
    <property type="entry name" value="Ubiquitin-like"/>
    <property type="match status" value="1"/>
</dbReference>
<keyword evidence="1" id="KW-0677">Repeat</keyword>
<dbReference type="PANTHER" id="PTHR22903">
    <property type="entry name" value="PLEKHH PROTEIN"/>
    <property type="match status" value="1"/>
</dbReference>
<protein>
    <recommendedName>
        <fullName evidence="2">FERM domain-containing protein</fullName>
    </recommendedName>
</protein>
<dbReference type="CDD" id="cd17208">
    <property type="entry name" value="FERM_F1_DdMyo7_like"/>
    <property type="match status" value="1"/>
</dbReference>
<sequence length="193" mass="22596">FEKNGGASYATLHLCHRLLPYVTDRIFSYRQPIEAHVYISDGHVHFIEFDSSTTAREMLPMIKAKTGMRTDAEGYGIYQVSGDREIYIKPDDKLADAMYNWERISRLDTPGTKNMVLMFKKRLFVEPYVNINDPVEVDLLYNQSVTDVFDQKIPLTKSDAVCMLPSYKHVYDYYIYIYIYIYMLYNLCVTQSI</sequence>
<dbReference type="PROSITE" id="PS50057">
    <property type="entry name" value="FERM_3"/>
    <property type="match status" value="1"/>
</dbReference>
<evidence type="ECO:0000259" key="2">
    <source>
        <dbReference type="PROSITE" id="PS50057"/>
    </source>
</evidence>
<dbReference type="InterPro" id="IPR000299">
    <property type="entry name" value="FERM_domain"/>
</dbReference>
<evidence type="ECO:0000313" key="4">
    <source>
        <dbReference type="Proteomes" id="UP001208570"/>
    </source>
</evidence>